<comment type="similarity">
    <text evidence="1 3">Belongs to the class-II DAHP synthase family.</text>
</comment>
<dbReference type="RefSeq" id="WP_380842731.1">
    <property type="nucleotide sequence ID" value="NZ_JBHSFP010000015.1"/>
</dbReference>
<evidence type="ECO:0000256" key="3">
    <source>
        <dbReference type="RuleBase" id="RU363071"/>
    </source>
</evidence>
<dbReference type="Gene3D" id="3.20.20.70">
    <property type="entry name" value="Aldolase class I"/>
    <property type="match status" value="1"/>
</dbReference>
<evidence type="ECO:0000256" key="2">
    <source>
        <dbReference type="ARBA" id="ARBA00022679"/>
    </source>
</evidence>
<keyword evidence="5" id="KW-1185">Reference proteome</keyword>
<dbReference type="Pfam" id="PF01474">
    <property type="entry name" value="DAHP_synth_2"/>
    <property type="match status" value="1"/>
</dbReference>
<comment type="catalytic activity">
    <reaction evidence="3">
        <text>D-erythrose 4-phosphate + phosphoenolpyruvate + H2O = 7-phospho-2-dehydro-3-deoxy-D-arabino-heptonate + phosphate</text>
        <dbReference type="Rhea" id="RHEA:14717"/>
        <dbReference type="ChEBI" id="CHEBI:15377"/>
        <dbReference type="ChEBI" id="CHEBI:16897"/>
        <dbReference type="ChEBI" id="CHEBI:43474"/>
        <dbReference type="ChEBI" id="CHEBI:58394"/>
        <dbReference type="ChEBI" id="CHEBI:58702"/>
        <dbReference type="EC" id="2.5.1.54"/>
    </reaction>
</comment>
<gene>
    <name evidence="4" type="ORF">ACFO60_21440</name>
</gene>
<dbReference type="InterPro" id="IPR013785">
    <property type="entry name" value="Aldolase_TIM"/>
</dbReference>
<dbReference type="PANTHER" id="PTHR21337">
    <property type="entry name" value="PHOSPHO-2-DEHYDRO-3-DEOXYHEPTONATE ALDOLASE 1, 2"/>
    <property type="match status" value="1"/>
</dbReference>
<organism evidence="4 5">
    <name type="scientific">Sphaerisporangium dianthi</name>
    <dbReference type="NCBI Taxonomy" id="1436120"/>
    <lineage>
        <taxon>Bacteria</taxon>
        <taxon>Bacillati</taxon>
        <taxon>Actinomycetota</taxon>
        <taxon>Actinomycetes</taxon>
        <taxon>Streptosporangiales</taxon>
        <taxon>Streptosporangiaceae</taxon>
        <taxon>Sphaerisporangium</taxon>
    </lineage>
</organism>
<dbReference type="EC" id="2.5.1.54" evidence="3"/>
<dbReference type="PANTHER" id="PTHR21337:SF0">
    <property type="entry name" value="PHOSPHO-2-DEHYDRO-3-DEOXYHEPTONATE ALDOLASE"/>
    <property type="match status" value="1"/>
</dbReference>
<dbReference type="NCBIfam" id="TIGR01358">
    <property type="entry name" value="DAHP_synth_II"/>
    <property type="match status" value="1"/>
</dbReference>
<dbReference type="SUPFAM" id="SSF51569">
    <property type="entry name" value="Aldolase"/>
    <property type="match status" value="1"/>
</dbReference>
<keyword evidence="3" id="KW-0057">Aromatic amino acid biosynthesis</keyword>
<dbReference type="EMBL" id="JBHSFP010000015">
    <property type="protein sequence ID" value="MFC4533346.1"/>
    <property type="molecule type" value="Genomic_DNA"/>
</dbReference>
<dbReference type="Proteomes" id="UP001596004">
    <property type="component" value="Unassembled WGS sequence"/>
</dbReference>
<evidence type="ECO:0000313" key="4">
    <source>
        <dbReference type="EMBL" id="MFC4533346.1"/>
    </source>
</evidence>
<proteinExistence type="inferred from homology"/>
<evidence type="ECO:0000313" key="5">
    <source>
        <dbReference type="Proteomes" id="UP001596004"/>
    </source>
</evidence>
<sequence length="409" mass="44578">MQEWPGPGRPKECDRLRERLAAVAAGEAFVLQGGDSAETFAGISAEGIRNKLETLLQMAVVLTYAGSMPVVKIGRMAGQFAKPRSSGTETVDGRTLPSYRGDAVNRLAFDAEARTPDPRRLWRTYQASGIILNLVRAFTGGGYASLDQLHAWNRDFFARSPAGARYEEPADEIDNALAFMRACGVDPQRLRSAEFFSSHEGLLLDYEAALTRLDARGGRFYASSAHMLWVGERTRDPGGAHIAYFAGIDNPVGVKLGPDTTAEDVRAYIGKLDPQRRPGRLTFIVRMGARLIRDTLPPLVRAAQAEGAKVVWVCDPMHGNTFTAPSGHKTRLFSDIMAEVEGLFEVHRSLGSHPGGIHVELTGEDVTECIGGGSEILLEDLAERYESACDPRLNRSQSLDLAFQAGTML</sequence>
<comment type="pathway">
    <text evidence="3">Metabolic intermediate biosynthesis; chorismate biosynthesis; chorismate from D-erythrose 4-phosphate and phosphoenolpyruvate: step 1/7.</text>
</comment>
<name>A0ABV9CJX0_9ACTN</name>
<evidence type="ECO:0000256" key="1">
    <source>
        <dbReference type="ARBA" id="ARBA00008911"/>
    </source>
</evidence>
<dbReference type="GO" id="GO:0003849">
    <property type="term" value="F:3-deoxy-7-phosphoheptulonate synthase activity"/>
    <property type="evidence" value="ECO:0007669"/>
    <property type="project" value="UniProtKB-EC"/>
</dbReference>
<reference evidence="5" key="1">
    <citation type="journal article" date="2019" name="Int. J. Syst. Evol. Microbiol.">
        <title>The Global Catalogue of Microorganisms (GCM) 10K type strain sequencing project: providing services to taxonomists for standard genome sequencing and annotation.</title>
        <authorList>
            <consortium name="The Broad Institute Genomics Platform"/>
            <consortium name="The Broad Institute Genome Sequencing Center for Infectious Disease"/>
            <person name="Wu L."/>
            <person name="Ma J."/>
        </authorList>
    </citation>
    <scope>NUCLEOTIDE SEQUENCE [LARGE SCALE GENOMIC DNA]</scope>
    <source>
        <strain evidence="5">CGMCC 4.7132</strain>
    </source>
</reference>
<comment type="caution">
    <text evidence="4">The sequence shown here is derived from an EMBL/GenBank/DDBJ whole genome shotgun (WGS) entry which is preliminary data.</text>
</comment>
<dbReference type="InterPro" id="IPR002480">
    <property type="entry name" value="DAHP_synth_2"/>
</dbReference>
<protein>
    <recommendedName>
        <fullName evidence="3">Phospho-2-dehydro-3-deoxyheptonate aldolase</fullName>
        <ecNumber evidence="3">2.5.1.54</ecNumber>
    </recommendedName>
</protein>
<keyword evidence="2 3" id="KW-0808">Transferase</keyword>
<keyword evidence="3" id="KW-0028">Amino-acid biosynthesis</keyword>
<accession>A0ABV9CJX0</accession>